<dbReference type="InterPro" id="IPR010737">
    <property type="entry name" value="4-carb_acid_sugar_kinase_N"/>
</dbReference>
<dbReference type="RefSeq" id="WP_245129864.1">
    <property type="nucleotide sequence ID" value="NZ_JALJEJ010000004.1"/>
</dbReference>
<organism evidence="9 10">
    <name type="scientific">Mucilaginibacter straminoryzae</name>
    <dbReference type="NCBI Taxonomy" id="2932774"/>
    <lineage>
        <taxon>Bacteria</taxon>
        <taxon>Pseudomonadati</taxon>
        <taxon>Bacteroidota</taxon>
        <taxon>Sphingobacteriia</taxon>
        <taxon>Sphingobacteriales</taxon>
        <taxon>Sphingobacteriaceae</taxon>
        <taxon>Mucilaginibacter</taxon>
    </lineage>
</organism>
<keyword evidence="5" id="KW-0067">ATP-binding</keyword>
<dbReference type="InterPro" id="IPR042213">
    <property type="entry name" value="NBD_C_sf"/>
</dbReference>
<keyword evidence="6" id="KW-0119">Carbohydrate metabolism</keyword>
<dbReference type="GO" id="GO:0016301">
    <property type="term" value="F:kinase activity"/>
    <property type="evidence" value="ECO:0007669"/>
    <property type="project" value="UniProtKB-KW"/>
</dbReference>
<keyword evidence="3" id="KW-0547">Nucleotide-binding</keyword>
<dbReference type="Pfam" id="PF17042">
    <property type="entry name" value="NBD_C"/>
    <property type="match status" value="1"/>
</dbReference>
<dbReference type="Proteomes" id="UP001139450">
    <property type="component" value="Unassembled WGS sequence"/>
</dbReference>
<feature type="domain" description="Four-carbon acid sugar kinase nucleotide binding" evidence="8">
    <location>
        <begin position="264"/>
        <end position="368"/>
    </location>
</feature>
<evidence type="ECO:0000259" key="8">
    <source>
        <dbReference type="Pfam" id="PF17042"/>
    </source>
</evidence>
<evidence type="ECO:0000256" key="1">
    <source>
        <dbReference type="ARBA" id="ARBA00005715"/>
    </source>
</evidence>
<dbReference type="GO" id="GO:0005524">
    <property type="term" value="F:ATP binding"/>
    <property type="evidence" value="ECO:0007669"/>
    <property type="project" value="UniProtKB-KW"/>
</dbReference>
<reference evidence="9" key="1">
    <citation type="submission" date="2022-04" db="EMBL/GenBank/DDBJ databases">
        <title>Mucilaginibacter sp. RS28 isolated from freshwater.</title>
        <authorList>
            <person name="Ko S.-R."/>
        </authorList>
    </citation>
    <scope>NUCLEOTIDE SEQUENCE</scope>
    <source>
        <strain evidence="9">RS28</strain>
    </source>
</reference>
<evidence type="ECO:0000259" key="7">
    <source>
        <dbReference type="Pfam" id="PF07005"/>
    </source>
</evidence>
<feature type="domain" description="Four-carbon acid sugar kinase N-terminal" evidence="7">
    <location>
        <begin position="2"/>
        <end position="203"/>
    </location>
</feature>
<gene>
    <name evidence="9" type="ORF">MUY27_09940</name>
</gene>
<evidence type="ECO:0000256" key="3">
    <source>
        <dbReference type="ARBA" id="ARBA00022741"/>
    </source>
</evidence>
<dbReference type="Gene3D" id="3.40.50.10840">
    <property type="entry name" value="Putative sugar-binding, N-terminal domain"/>
    <property type="match status" value="1"/>
</dbReference>
<sequence>MIVVIADDLTGATEIGGIGLRFGLKTVVSIKAEVLAANTELLVINTNSRSLKLEDALQVTREVTAKVRALNPQHIFKKIDSALRGYIPQEVTVHLEELGLNSALVVAANPALNRFIVDGIYYVNGIPLHEAGFVTDPEFPAFTADVVHLLSGKDIAVTVRKPGELTNENGLVIGEVAREEDLHVWMKYYQPEIFPVGSGGFFAAFLKGLGYQPQQENFAKRSDLQTPLLLVSGTAHPESAGLYKQLKEQGKPVVYLNKALFGEQTGEWIAEVVALLQQEGTVIITLDPDNTPAFVNPEWLRVKTAELVYMLIAKAGIKELIIEGGATAAEILKELQVTQLTPVQEFSQGVIRMRDESSGIYITTKPGSYRWADEIHPSVL</sequence>
<comment type="similarity">
    <text evidence="1">Belongs to the four-carbon acid sugar kinase family.</text>
</comment>
<dbReference type="Pfam" id="PF07005">
    <property type="entry name" value="SBD_N"/>
    <property type="match status" value="1"/>
</dbReference>
<dbReference type="InterPro" id="IPR037051">
    <property type="entry name" value="4-carb_acid_sugar_kinase_N_sf"/>
</dbReference>
<keyword evidence="10" id="KW-1185">Reference proteome</keyword>
<dbReference type="SUPFAM" id="SSF142764">
    <property type="entry name" value="YgbK-like"/>
    <property type="match status" value="1"/>
</dbReference>
<keyword evidence="2" id="KW-0808">Transferase</keyword>
<name>A0A9X2B9R6_9SPHI</name>
<dbReference type="Gene3D" id="3.40.980.20">
    <property type="entry name" value="Four-carbon acid sugar kinase, nucleotide binding domain"/>
    <property type="match status" value="1"/>
</dbReference>
<dbReference type="InterPro" id="IPR031475">
    <property type="entry name" value="NBD_C"/>
</dbReference>
<proteinExistence type="inferred from homology"/>
<evidence type="ECO:0000256" key="6">
    <source>
        <dbReference type="ARBA" id="ARBA00023277"/>
    </source>
</evidence>
<accession>A0A9X2B9R6</accession>
<comment type="caution">
    <text evidence="9">The sequence shown here is derived from an EMBL/GenBank/DDBJ whole genome shotgun (WGS) entry which is preliminary data.</text>
</comment>
<evidence type="ECO:0000256" key="4">
    <source>
        <dbReference type="ARBA" id="ARBA00022777"/>
    </source>
</evidence>
<protein>
    <submittedName>
        <fullName evidence="9">Four-carbon acid sugar kinase family protein</fullName>
    </submittedName>
</protein>
<dbReference type="EMBL" id="JALJEJ010000004">
    <property type="protein sequence ID" value="MCJ8210030.1"/>
    <property type="molecule type" value="Genomic_DNA"/>
</dbReference>
<dbReference type="AlphaFoldDB" id="A0A9X2B9R6"/>
<evidence type="ECO:0000313" key="9">
    <source>
        <dbReference type="EMBL" id="MCJ8210030.1"/>
    </source>
</evidence>
<evidence type="ECO:0000313" key="10">
    <source>
        <dbReference type="Proteomes" id="UP001139450"/>
    </source>
</evidence>
<keyword evidence="4 9" id="KW-0418">Kinase</keyword>
<evidence type="ECO:0000256" key="5">
    <source>
        <dbReference type="ARBA" id="ARBA00022840"/>
    </source>
</evidence>
<evidence type="ECO:0000256" key="2">
    <source>
        <dbReference type="ARBA" id="ARBA00022679"/>
    </source>
</evidence>